<keyword evidence="3" id="KW-1185">Reference proteome</keyword>
<organism evidence="2 3">
    <name type="scientific">Pipistrellus nathusii</name>
    <name type="common">Nathusius' pipistrelle</name>
    <dbReference type="NCBI Taxonomy" id="59473"/>
    <lineage>
        <taxon>Eukaryota</taxon>
        <taxon>Metazoa</taxon>
        <taxon>Chordata</taxon>
        <taxon>Craniata</taxon>
        <taxon>Vertebrata</taxon>
        <taxon>Euteleostomi</taxon>
        <taxon>Mammalia</taxon>
        <taxon>Eutheria</taxon>
        <taxon>Laurasiatheria</taxon>
        <taxon>Chiroptera</taxon>
        <taxon>Yangochiroptera</taxon>
        <taxon>Vespertilionidae</taxon>
        <taxon>Pipistrellus</taxon>
    </lineage>
</organism>
<dbReference type="Proteomes" id="UP001314169">
    <property type="component" value="Chromosome 2"/>
</dbReference>
<proteinExistence type="predicted"/>
<sequence length="109" mass="11850">MRAVVLFVFLAVPKTCPLSIIWRTQAVSGLAPLKTDIPWLGSGNREGQRNLQKAGASALILTGFLGRDCNGASFPWTIYAKQYLVQVSTHQLGESVTICIDRGLLNAFT</sequence>
<keyword evidence="1" id="KW-0732">Signal</keyword>
<reference evidence="2" key="1">
    <citation type="submission" date="2023-12" db="EMBL/GenBank/DDBJ databases">
        <authorList>
            <person name="Brown T."/>
        </authorList>
    </citation>
    <scope>NUCLEOTIDE SEQUENCE</scope>
</reference>
<protein>
    <submittedName>
        <fullName evidence="2">Uncharacterized protein</fullName>
    </submittedName>
</protein>
<gene>
    <name evidence="2" type="ORF">MPIPNATIZW_LOCUS10133</name>
</gene>
<evidence type="ECO:0000313" key="3">
    <source>
        <dbReference type="Proteomes" id="UP001314169"/>
    </source>
</evidence>
<accession>A0ABN9ZU92</accession>
<name>A0ABN9ZU92_PIPNA</name>
<feature type="chain" id="PRO_5046296456" evidence="1">
    <location>
        <begin position="18"/>
        <end position="109"/>
    </location>
</feature>
<evidence type="ECO:0000313" key="2">
    <source>
        <dbReference type="EMBL" id="CAK6441827.1"/>
    </source>
</evidence>
<feature type="signal peptide" evidence="1">
    <location>
        <begin position="1"/>
        <end position="17"/>
    </location>
</feature>
<evidence type="ECO:0000256" key="1">
    <source>
        <dbReference type="SAM" id="SignalP"/>
    </source>
</evidence>
<dbReference type="EMBL" id="OY882859">
    <property type="protein sequence ID" value="CAK6441827.1"/>
    <property type="molecule type" value="Genomic_DNA"/>
</dbReference>